<dbReference type="EMBL" id="CZBP01000002">
    <property type="protein sequence ID" value="CUP65006.1"/>
    <property type="molecule type" value="Genomic_DNA"/>
</dbReference>
<keyword evidence="5 7" id="KW-1133">Transmembrane helix</keyword>
<keyword evidence="2 7" id="KW-0813">Transport</keyword>
<comment type="subcellular location">
    <subcellularLocation>
        <location evidence="1 7">Cell membrane</location>
        <topology evidence="1 7">Multi-pass membrane protein</topology>
    </subcellularLocation>
</comment>
<dbReference type="PANTHER" id="PTHR32243">
    <property type="entry name" value="MALTOSE TRANSPORT SYSTEM PERMEASE-RELATED"/>
    <property type="match status" value="1"/>
</dbReference>
<keyword evidence="4 7" id="KW-0812">Transmembrane</keyword>
<accession>A0A174PZG2</accession>
<organism evidence="9 10">
    <name type="scientific">Blautia obeum</name>
    <dbReference type="NCBI Taxonomy" id="40520"/>
    <lineage>
        <taxon>Bacteria</taxon>
        <taxon>Bacillati</taxon>
        <taxon>Bacillota</taxon>
        <taxon>Clostridia</taxon>
        <taxon>Lachnospirales</taxon>
        <taxon>Lachnospiraceae</taxon>
        <taxon>Blautia</taxon>
    </lineage>
</organism>
<dbReference type="Pfam" id="PF00528">
    <property type="entry name" value="BPD_transp_1"/>
    <property type="match status" value="1"/>
</dbReference>
<dbReference type="InterPro" id="IPR050901">
    <property type="entry name" value="BP-dep_ABC_trans_perm"/>
</dbReference>
<evidence type="ECO:0000256" key="7">
    <source>
        <dbReference type="RuleBase" id="RU363032"/>
    </source>
</evidence>
<dbReference type="InterPro" id="IPR035906">
    <property type="entry name" value="MetI-like_sf"/>
</dbReference>
<feature type="transmembrane region" description="Helical" evidence="7">
    <location>
        <begin position="111"/>
        <end position="131"/>
    </location>
</feature>
<evidence type="ECO:0000256" key="1">
    <source>
        <dbReference type="ARBA" id="ARBA00004651"/>
    </source>
</evidence>
<dbReference type="GO" id="GO:0055085">
    <property type="term" value="P:transmembrane transport"/>
    <property type="evidence" value="ECO:0007669"/>
    <property type="project" value="InterPro"/>
</dbReference>
<name>A0A174PZG2_9FIRM</name>
<gene>
    <name evidence="9" type="primary">ycjP_1</name>
    <name evidence="9" type="ORF">ERS852569_00276</name>
</gene>
<dbReference type="PANTHER" id="PTHR32243:SF18">
    <property type="entry name" value="INNER MEMBRANE ABC TRANSPORTER PERMEASE PROTEIN YCJP"/>
    <property type="match status" value="1"/>
</dbReference>
<dbReference type="RefSeq" id="WP_008706373.1">
    <property type="nucleotide sequence ID" value="NZ_CZBP01000002.1"/>
</dbReference>
<protein>
    <submittedName>
        <fullName evidence="9">Inner membrane ABC transporter permease protein ycjP</fullName>
    </submittedName>
</protein>
<dbReference type="PROSITE" id="PS50928">
    <property type="entry name" value="ABC_TM1"/>
    <property type="match status" value="1"/>
</dbReference>
<feature type="transmembrane region" description="Helical" evidence="7">
    <location>
        <begin position="12"/>
        <end position="35"/>
    </location>
</feature>
<proteinExistence type="inferred from homology"/>
<keyword evidence="6 7" id="KW-0472">Membrane</keyword>
<feature type="domain" description="ABC transmembrane type-1" evidence="8">
    <location>
        <begin position="73"/>
        <end position="264"/>
    </location>
</feature>
<dbReference type="Gene3D" id="1.10.3720.10">
    <property type="entry name" value="MetI-like"/>
    <property type="match status" value="1"/>
</dbReference>
<evidence type="ECO:0000256" key="4">
    <source>
        <dbReference type="ARBA" id="ARBA00022692"/>
    </source>
</evidence>
<feature type="transmembrane region" description="Helical" evidence="7">
    <location>
        <begin position="186"/>
        <end position="210"/>
    </location>
</feature>
<feature type="transmembrane region" description="Helical" evidence="7">
    <location>
        <begin position="77"/>
        <end position="99"/>
    </location>
</feature>
<sequence>MLAKQRNEAIRHVIAYVFTIVMVFLAVTPFIYVVLTALKTKEQIYDPSQIIPTHITFDNFRHVLFQSNFVRYFMNSIFITLVTTLICMILSVMAAYGLTRYKIAGAGKIKMAVLMTRMFPGILLCIPYYIIMKQLNLIDSYTGLILMYCSFTLPFAIWNTCAFFISIPWELEEAARIDGCSRLTSFFHVIIHVAKPGLFVTALFCFMTSWDEYMYASIFINTTSKKTIQVGMQDFIGQYSVDWGLLMSAVVISLIPILIFFALVQKNLVQGLSAGAVKG</sequence>
<evidence type="ECO:0000256" key="2">
    <source>
        <dbReference type="ARBA" id="ARBA00022448"/>
    </source>
</evidence>
<dbReference type="SUPFAM" id="SSF161098">
    <property type="entry name" value="MetI-like"/>
    <property type="match status" value="1"/>
</dbReference>
<evidence type="ECO:0000256" key="5">
    <source>
        <dbReference type="ARBA" id="ARBA00022989"/>
    </source>
</evidence>
<evidence type="ECO:0000313" key="9">
    <source>
        <dbReference type="EMBL" id="CUP65006.1"/>
    </source>
</evidence>
<evidence type="ECO:0000256" key="3">
    <source>
        <dbReference type="ARBA" id="ARBA00022475"/>
    </source>
</evidence>
<reference evidence="9 10" key="1">
    <citation type="submission" date="2015-09" db="EMBL/GenBank/DDBJ databases">
        <authorList>
            <consortium name="Pathogen Informatics"/>
        </authorList>
    </citation>
    <scope>NUCLEOTIDE SEQUENCE [LARGE SCALE GENOMIC DNA]</scope>
    <source>
        <strain evidence="9 10">2789STDY5834957</strain>
    </source>
</reference>
<dbReference type="AlphaFoldDB" id="A0A174PZG2"/>
<evidence type="ECO:0000256" key="6">
    <source>
        <dbReference type="ARBA" id="ARBA00023136"/>
    </source>
</evidence>
<evidence type="ECO:0000259" key="8">
    <source>
        <dbReference type="PROSITE" id="PS50928"/>
    </source>
</evidence>
<dbReference type="InterPro" id="IPR000515">
    <property type="entry name" value="MetI-like"/>
</dbReference>
<feature type="transmembrane region" description="Helical" evidence="7">
    <location>
        <begin position="243"/>
        <end position="264"/>
    </location>
</feature>
<evidence type="ECO:0000313" key="10">
    <source>
        <dbReference type="Proteomes" id="UP000095762"/>
    </source>
</evidence>
<comment type="similarity">
    <text evidence="7">Belongs to the binding-protein-dependent transport system permease family.</text>
</comment>
<dbReference type="GO" id="GO:0005886">
    <property type="term" value="C:plasma membrane"/>
    <property type="evidence" value="ECO:0007669"/>
    <property type="project" value="UniProtKB-SubCell"/>
</dbReference>
<keyword evidence="3" id="KW-1003">Cell membrane</keyword>
<feature type="transmembrane region" description="Helical" evidence="7">
    <location>
        <begin position="143"/>
        <end position="165"/>
    </location>
</feature>
<dbReference type="Proteomes" id="UP000095762">
    <property type="component" value="Unassembled WGS sequence"/>
</dbReference>
<dbReference type="CDD" id="cd06261">
    <property type="entry name" value="TM_PBP2"/>
    <property type="match status" value="1"/>
</dbReference>